<dbReference type="SUPFAM" id="SSF50182">
    <property type="entry name" value="Sm-like ribonucleoproteins"/>
    <property type="match status" value="1"/>
</dbReference>
<evidence type="ECO:0000256" key="7">
    <source>
        <dbReference type="SAM" id="Coils"/>
    </source>
</evidence>
<dbReference type="GO" id="GO:0008381">
    <property type="term" value="F:mechanosensitive monoatomic ion channel activity"/>
    <property type="evidence" value="ECO:0007669"/>
    <property type="project" value="UniProtKB-ARBA"/>
</dbReference>
<comment type="similarity">
    <text evidence="2">Belongs to the MscS (TC 1.A.23) family.</text>
</comment>
<dbReference type="SUPFAM" id="SSF82689">
    <property type="entry name" value="Mechanosensitive channel protein MscS (YggB), C-terminal domain"/>
    <property type="match status" value="1"/>
</dbReference>
<dbReference type="GO" id="GO:0005886">
    <property type="term" value="C:plasma membrane"/>
    <property type="evidence" value="ECO:0007669"/>
    <property type="project" value="UniProtKB-SubCell"/>
</dbReference>
<reference evidence="11 12" key="1">
    <citation type="submission" date="2020-05" db="EMBL/GenBank/DDBJ databases">
        <title>Draft genome sequence of Desulfovibrio psychrotolerans JS1T.</title>
        <authorList>
            <person name="Ueno A."/>
            <person name="Tamazawa S."/>
            <person name="Tamamura S."/>
            <person name="Murakami T."/>
            <person name="Kiyama T."/>
            <person name="Inomata H."/>
            <person name="Amano Y."/>
            <person name="Miyakawa K."/>
            <person name="Tamaki H."/>
            <person name="Naganuma T."/>
            <person name="Kaneko K."/>
        </authorList>
    </citation>
    <scope>NUCLEOTIDE SEQUENCE [LARGE SCALE GENOMIC DNA]</scope>
    <source>
        <strain evidence="11 12">JS1</strain>
    </source>
</reference>
<dbReference type="SUPFAM" id="SSF82861">
    <property type="entry name" value="Mechanosensitive channel protein MscS (YggB), transmembrane region"/>
    <property type="match status" value="1"/>
</dbReference>
<proteinExistence type="inferred from homology"/>
<sequence length="794" mass="87001">MTMPLSRATISGSSCLRALFLPCFIALLLTVLAPVQGTASTSAQLGTFLEMKQRELDMLNSTERSIADAADQRLEEARTEYTAIKQQFGETLLTQRLSLAYPIEGRAMSRQLESMETRLRRTAESLRGISEQAAVRRDRLSSATTRDIAPAGSLPPDMQTLVEAYARQTAALRSRLDSQQEKADSQLKQATALLEKITAKRIEREAGLAASWQDYFFRNKEPLLSVELWKQPGSLPLWLSIRTASLMQELLIIKERAISAVLLSLFVLALAAAGGIPMLRAGLRAQQPAPELAARLHRAGFIGSLGFAMVFTDMRIFGGAAPAFSVFCWFLFGLGVLMGSNAVRKLVLPDFINISKAPVAWLFLIGGAILVSEMPGKLVVPLWTSTLVLFMAYMIRGHRRANPGPLALNVWFWMGIIFMLLAVAGYGRFSAFLCMFWFTAYVAYGVSAGLLAVLGRSMQSLPDEGGFVMVKGLVMGTASPLIWTGSTALGFYWLYQFLGEGILRSVGDLAISWQGFSLRFASVLVLAMLFYVARACVLLARGALDRMALRWPREQRGTALSLKTMATYGIWGLYGLVGLNILGVSLTSLTVVAGGLSVGIGFGMQTIFNNFFSGLILLFGRSIQQGDIIQVDNLWCVVRTISIRATVVETFDNASLIIPNSQLVTSQVTNWTKNNATIRRDMLVGVAYGSDTELVRQTLLRVASENPFVLPHPAPAVIFNDFGASSLDFILRVWINDIDNSLRALSDLRFAVDKAFREANIEIAFPQMDLHIRSAPGLQQVQAAPVMAAPETKA</sequence>
<feature type="domain" description="Mechanosensitive ion channel MscS" evidence="9">
    <location>
        <begin position="606"/>
        <end position="673"/>
    </location>
</feature>
<dbReference type="PANTHER" id="PTHR30347:SF1">
    <property type="entry name" value="MECHANOSENSITIVE CHANNEL MSCK"/>
    <property type="match status" value="1"/>
</dbReference>
<dbReference type="Gene3D" id="2.30.30.60">
    <property type="match status" value="1"/>
</dbReference>
<keyword evidence="4 8" id="KW-0812">Transmembrane</keyword>
<feature type="transmembrane region" description="Helical" evidence="8">
    <location>
        <begin position="435"/>
        <end position="455"/>
    </location>
</feature>
<keyword evidence="3" id="KW-1003">Cell membrane</keyword>
<comment type="subcellular location">
    <subcellularLocation>
        <location evidence="1">Cell membrane</location>
        <topology evidence="1">Multi-pass membrane protein</topology>
    </subcellularLocation>
</comment>
<evidence type="ECO:0000259" key="10">
    <source>
        <dbReference type="Pfam" id="PF21082"/>
    </source>
</evidence>
<keyword evidence="5 8" id="KW-1133">Transmembrane helix</keyword>
<evidence type="ECO:0000256" key="8">
    <source>
        <dbReference type="SAM" id="Phobius"/>
    </source>
</evidence>
<dbReference type="InterPro" id="IPR011014">
    <property type="entry name" value="MscS_channel_TM-2"/>
</dbReference>
<dbReference type="Gene3D" id="1.10.287.1260">
    <property type="match status" value="1"/>
</dbReference>
<dbReference type="InterPro" id="IPR006685">
    <property type="entry name" value="MscS_channel_2nd"/>
</dbReference>
<feature type="transmembrane region" description="Helical" evidence="8">
    <location>
        <begin position="467"/>
        <end position="495"/>
    </location>
</feature>
<dbReference type="InterPro" id="IPR011066">
    <property type="entry name" value="MscS_channel_C_sf"/>
</dbReference>
<dbReference type="AlphaFoldDB" id="A0A7J0BTF6"/>
<feature type="transmembrane region" description="Helical" evidence="8">
    <location>
        <begin position="378"/>
        <end position="395"/>
    </location>
</feature>
<evidence type="ECO:0000256" key="4">
    <source>
        <dbReference type="ARBA" id="ARBA00022692"/>
    </source>
</evidence>
<feature type="transmembrane region" description="Helical" evidence="8">
    <location>
        <begin position="565"/>
        <end position="586"/>
    </location>
</feature>
<dbReference type="InterPro" id="IPR049278">
    <property type="entry name" value="MS_channel_C"/>
</dbReference>
<organism evidence="11 12">
    <name type="scientific">Desulfovibrio psychrotolerans</name>
    <dbReference type="NCBI Taxonomy" id="415242"/>
    <lineage>
        <taxon>Bacteria</taxon>
        <taxon>Pseudomonadati</taxon>
        <taxon>Thermodesulfobacteriota</taxon>
        <taxon>Desulfovibrionia</taxon>
        <taxon>Desulfovibrionales</taxon>
        <taxon>Desulfovibrionaceae</taxon>
        <taxon>Desulfovibrio</taxon>
    </lineage>
</organism>
<evidence type="ECO:0000256" key="5">
    <source>
        <dbReference type="ARBA" id="ARBA00022989"/>
    </source>
</evidence>
<dbReference type="InterPro" id="IPR023408">
    <property type="entry name" value="MscS_beta-dom_sf"/>
</dbReference>
<feature type="transmembrane region" description="Helical" evidence="8">
    <location>
        <begin position="355"/>
        <end position="372"/>
    </location>
</feature>
<keyword evidence="12" id="KW-1185">Reference proteome</keyword>
<feature type="coiled-coil region" evidence="7">
    <location>
        <begin position="162"/>
        <end position="200"/>
    </location>
</feature>
<dbReference type="Pfam" id="PF00924">
    <property type="entry name" value="MS_channel_2nd"/>
    <property type="match status" value="1"/>
</dbReference>
<dbReference type="Proteomes" id="UP000503820">
    <property type="component" value="Unassembled WGS sequence"/>
</dbReference>
<keyword evidence="7" id="KW-0175">Coiled coil</keyword>
<dbReference type="EMBL" id="BLVP01000005">
    <property type="protein sequence ID" value="GFM36284.1"/>
    <property type="molecule type" value="Genomic_DNA"/>
</dbReference>
<evidence type="ECO:0000313" key="11">
    <source>
        <dbReference type="EMBL" id="GFM36284.1"/>
    </source>
</evidence>
<feature type="transmembrane region" description="Helical" evidence="8">
    <location>
        <begin position="407"/>
        <end position="429"/>
    </location>
</feature>
<gene>
    <name evidence="11" type="ORF">DSM19430T_09680</name>
</gene>
<keyword evidence="6 8" id="KW-0472">Membrane</keyword>
<dbReference type="Gene3D" id="3.30.70.100">
    <property type="match status" value="1"/>
</dbReference>
<feature type="transmembrane region" description="Helical" evidence="8">
    <location>
        <begin position="598"/>
        <end position="619"/>
    </location>
</feature>
<feature type="transmembrane region" description="Helical" evidence="8">
    <location>
        <begin position="257"/>
        <end position="279"/>
    </location>
</feature>
<evidence type="ECO:0000256" key="1">
    <source>
        <dbReference type="ARBA" id="ARBA00004651"/>
    </source>
</evidence>
<dbReference type="RefSeq" id="WP_205245116.1">
    <property type="nucleotide sequence ID" value="NZ_BLVP01000005.1"/>
</dbReference>
<dbReference type="PANTHER" id="PTHR30347">
    <property type="entry name" value="POTASSIUM CHANNEL RELATED"/>
    <property type="match status" value="1"/>
</dbReference>
<dbReference type="Pfam" id="PF21082">
    <property type="entry name" value="MS_channel_3rd"/>
    <property type="match status" value="1"/>
</dbReference>
<protein>
    <submittedName>
        <fullName evidence="11">Mechanosensitive ion channel protein</fullName>
    </submittedName>
</protein>
<evidence type="ECO:0000259" key="9">
    <source>
        <dbReference type="Pfam" id="PF00924"/>
    </source>
</evidence>
<dbReference type="InterPro" id="IPR052702">
    <property type="entry name" value="MscS-like_channel"/>
</dbReference>
<accession>A0A7J0BTF6</accession>
<comment type="caution">
    <text evidence="11">The sequence shown here is derived from an EMBL/GenBank/DDBJ whole genome shotgun (WGS) entry which is preliminary data.</text>
</comment>
<evidence type="ECO:0000256" key="3">
    <source>
        <dbReference type="ARBA" id="ARBA00022475"/>
    </source>
</evidence>
<feature type="transmembrane region" description="Helical" evidence="8">
    <location>
        <begin position="520"/>
        <end position="544"/>
    </location>
</feature>
<evidence type="ECO:0000313" key="12">
    <source>
        <dbReference type="Proteomes" id="UP000503820"/>
    </source>
</evidence>
<feature type="transmembrane region" description="Helical" evidence="8">
    <location>
        <begin position="323"/>
        <end position="343"/>
    </location>
</feature>
<evidence type="ECO:0000256" key="6">
    <source>
        <dbReference type="ARBA" id="ARBA00023136"/>
    </source>
</evidence>
<evidence type="ECO:0000256" key="2">
    <source>
        <dbReference type="ARBA" id="ARBA00008017"/>
    </source>
</evidence>
<feature type="domain" description="Mechanosensitive ion channel MscS C-terminal" evidence="10">
    <location>
        <begin position="684"/>
        <end position="763"/>
    </location>
</feature>
<dbReference type="InterPro" id="IPR010920">
    <property type="entry name" value="LSM_dom_sf"/>
</dbReference>
<name>A0A7J0BTF6_9BACT</name>